<accession>A0A1A8FPK4</accession>
<dbReference type="PANTHER" id="PTHR35385">
    <property type="entry name" value="PROTEIN B, PUTATIVE-RELATED-RELATED"/>
    <property type="match status" value="1"/>
</dbReference>
<organism evidence="4">
    <name type="scientific">Nothobranchius korthausae</name>
    <dbReference type="NCBI Taxonomy" id="1143690"/>
    <lineage>
        <taxon>Eukaryota</taxon>
        <taxon>Metazoa</taxon>
        <taxon>Chordata</taxon>
        <taxon>Craniata</taxon>
        <taxon>Vertebrata</taxon>
        <taxon>Euteleostomi</taxon>
        <taxon>Actinopterygii</taxon>
        <taxon>Neopterygii</taxon>
        <taxon>Teleostei</taxon>
        <taxon>Neoteleostei</taxon>
        <taxon>Acanthomorphata</taxon>
        <taxon>Ovalentaria</taxon>
        <taxon>Atherinomorphae</taxon>
        <taxon>Cyprinodontiformes</taxon>
        <taxon>Nothobranchiidae</taxon>
        <taxon>Nothobranchius</taxon>
    </lineage>
</organism>
<dbReference type="PROSITE" id="PS50966">
    <property type="entry name" value="ZF_SWIM"/>
    <property type="match status" value="1"/>
</dbReference>
<gene>
    <name evidence="4" type="primary">SI:DKEY-75A21.2</name>
</gene>
<protein>
    <submittedName>
        <fullName evidence="4">Si:dkey-75a21.2</fullName>
    </submittedName>
</protein>
<keyword evidence="1" id="KW-0862">Zinc</keyword>
<reference evidence="4" key="1">
    <citation type="submission" date="2016-05" db="EMBL/GenBank/DDBJ databases">
        <authorList>
            <person name="Lavstsen T."/>
            <person name="Jespersen J.S."/>
        </authorList>
    </citation>
    <scope>NUCLEOTIDE SEQUENCE</scope>
    <source>
        <tissue evidence="4">Brain</tissue>
    </source>
</reference>
<evidence type="ECO:0000256" key="2">
    <source>
        <dbReference type="SAM" id="MobiDB-lite"/>
    </source>
</evidence>
<evidence type="ECO:0000256" key="1">
    <source>
        <dbReference type="PROSITE-ProRule" id="PRU00325"/>
    </source>
</evidence>
<keyword evidence="1" id="KW-0863">Zinc-finger</keyword>
<feature type="region of interest" description="Disordered" evidence="2">
    <location>
        <begin position="626"/>
        <end position="652"/>
    </location>
</feature>
<dbReference type="EMBL" id="HAEB01014415">
    <property type="protein sequence ID" value="SBQ60942.1"/>
    <property type="molecule type" value="Transcribed_RNA"/>
</dbReference>
<feature type="region of interest" description="Disordered" evidence="2">
    <location>
        <begin position="706"/>
        <end position="747"/>
    </location>
</feature>
<keyword evidence="1" id="KW-0479">Metal-binding</keyword>
<dbReference type="InterPro" id="IPR007527">
    <property type="entry name" value="Znf_SWIM"/>
</dbReference>
<dbReference type="PANTHER" id="PTHR35385:SF2">
    <property type="entry name" value="PROTEIN B, PUTATIVE-RELATED"/>
    <property type="match status" value="1"/>
</dbReference>
<feature type="domain" description="SWIM-type" evidence="3">
    <location>
        <begin position="567"/>
        <end position="598"/>
    </location>
</feature>
<dbReference type="GO" id="GO:0008270">
    <property type="term" value="F:zinc ion binding"/>
    <property type="evidence" value="ECO:0007669"/>
    <property type="project" value="UniProtKB-KW"/>
</dbReference>
<evidence type="ECO:0000313" key="4">
    <source>
        <dbReference type="EMBL" id="SBQ60942.1"/>
    </source>
</evidence>
<name>A0A1A8FPK4_9TELE</name>
<dbReference type="AlphaFoldDB" id="A0A1A8FPK4"/>
<evidence type="ECO:0000259" key="3">
    <source>
        <dbReference type="PROSITE" id="PS50966"/>
    </source>
</evidence>
<reference evidence="4" key="2">
    <citation type="submission" date="2016-06" db="EMBL/GenBank/DDBJ databases">
        <title>The genome of a short-lived fish provides insights into sex chromosome evolution and the genetic control of aging.</title>
        <authorList>
            <person name="Reichwald K."/>
            <person name="Felder M."/>
            <person name="Petzold A."/>
            <person name="Koch P."/>
            <person name="Groth M."/>
            <person name="Platzer M."/>
        </authorList>
    </citation>
    <scope>NUCLEOTIDE SEQUENCE</scope>
    <source>
        <tissue evidence="4">Brain</tissue>
    </source>
</reference>
<proteinExistence type="predicted"/>
<sequence length="747" mass="84435">MHRAMNAKCHWCHVCGKEKLEDAVPEDLEQLLPEGYCHSLCSYRPLEEGFEVLLKLQYFTREEAEAWLEDFQRSSRVTLRKDQTFPSTKNKVRHNSYRVNMRCQHNTKNAEYTKKNTNCPAGLYLVVKKLSFSQNRRSRSKDSHIQEGLLTHVTIKHNHNHPLDSAEILQQRSVSKETVEKLEKLFQSGHSPCSALNTLKYDLQEELGDSYVDASADRSICPDFSFCYRLYNSIFKTTYVAASGDSVIQDLQERLVVYNNEQGETCGLMELTADGQIVVAFCTPLMKRIHRLARHSGEIIVIDSSGYCGKNSRAFLLLTHSAAGGLPLGVIVTKSESQNSIATGLNLLKTILPGDAFYGRGELGPNVFMTNDCKALRQALQNLFPQATPLLSVFHVLHAMWRWLWDAHHEVPVEDRQWLLDIFKKLVCARSPVELKTTYHQALLDPVVLKNQQYRDHLTAVFTQRRDWATCLCTGLSTWCETTNNFVENTVRILKDSIFYRLKTHTIIQLVDLICTRLDGYYTKRLLGVASGKPVRCEFHPDGVDPDRIVQEDESVYTVTTKKGGIYLVNISLGMCTCPAGSSGALCKHQHAVTQAFKLQGGHHHLPETSFMPNKSLYEMATGIQEEVRTTSPPASEDSGAEEASVQSELDAEHVESRLRSIFDDLMDKFKKDKTFQAPLESFLSSFEKIHTDSNLISALSTFGKMESATSQNIQPTDDAHFESPLEDEQSITSGPPPKRAKSQQWE</sequence>